<sequence>MTQIGHEAGIILKSPRELEQMRQASWVAAVVLEEVAKKVRPGVTTAELDDVAVSEVRKRGAVASFKGYRGFPASICTSVNEEVVHGIPGNRVLKEGDIISLDFGAQLNGFHGDAAMTMGVGRIGSKAQKIIDAARGAL</sequence>
<dbReference type="Pfam" id="PF00557">
    <property type="entry name" value="Peptidase_M24"/>
    <property type="match status" value="1"/>
</dbReference>
<dbReference type="GO" id="GO:0070006">
    <property type="term" value="F:metalloaminopeptidase activity"/>
    <property type="evidence" value="ECO:0007669"/>
    <property type="project" value="TreeGrafter"/>
</dbReference>
<accession>X0S9M5</accession>
<dbReference type="InterPro" id="IPR001714">
    <property type="entry name" value="Pept_M24_MAP"/>
</dbReference>
<feature type="non-terminal residue" evidence="2">
    <location>
        <position position="138"/>
    </location>
</feature>
<organism evidence="2">
    <name type="scientific">marine sediment metagenome</name>
    <dbReference type="NCBI Taxonomy" id="412755"/>
    <lineage>
        <taxon>unclassified sequences</taxon>
        <taxon>metagenomes</taxon>
        <taxon>ecological metagenomes</taxon>
    </lineage>
</organism>
<feature type="domain" description="Peptidase M24" evidence="1">
    <location>
        <begin position="19"/>
        <end position="137"/>
    </location>
</feature>
<dbReference type="AlphaFoldDB" id="X0S9M5"/>
<proteinExistence type="predicted"/>
<name>X0S9M5_9ZZZZ</name>
<evidence type="ECO:0000313" key="2">
    <source>
        <dbReference type="EMBL" id="GAF77748.1"/>
    </source>
</evidence>
<dbReference type="Gene3D" id="3.90.230.10">
    <property type="entry name" value="Creatinase/methionine aminopeptidase superfamily"/>
    <property type="match status" value="1"/>
</dbReference>
<dbReference type="PRINTS" id="PR00599">
    <property type="entry name" value="MAPEPTIDASE"/>
</dbReference>
<dbReference type="PANTHER" id="PTHR43330:SF27">
    <property type="entry name" value="METHIONINE AMINOPEPTIDASE"/>
    <property type="match status" value="1"/>
</dbReference>
<dbReference type="EMBL" id="BARS01009657">
    <property type="protein sequence ID" value="GAF77748.1"/>
    <property type="molecule type" value="Genomic_DNA"/>
</dbReference>
<protein>
    <recommendedName>
        <fullName evidence="1">Peptidase M24 domain-containing protein</fullName>
    </recommendedName>
</protein>
<evidence type="ECO:0000259" key="1">
    <source>
        <dbReference type="Pfam" id="PF00557"/>
    </source>
</evidence>
<gene>
    <name evidence="2" type="ORF">S01H1_18110</name>
</gene>
<dbReference type="GO" id="GO:0005829">
    <property type="term" value="C:cytosol"/>
    <property type="evidence" value="ECO:0007669"/>
    <property type="project" value="TreeGrafter"/>
</dbReference>
<dbReference type="SUPFAM" id="SSF55920">
    <property type="entry name" value="Creatinase/aminopeptidase"/>
    <property type="match status" value="1"/>
</dbReference>
<dbReference type="InterPro" id="IPR036005">
    <property type="entry name" value="Creatinase/aminopeptidase-like"/>
</dbReference>
<reference evidence="2" key="1">
    <citation type="journal article" date="2014" name="Front. Microbiol.">
        <title>High frequency of phylogenetically diverse reductive dehalogenase-homologous genes in deep subseafloor sedimentary metagenomes.</title>
        <authorList>
            <person name="Kawai M."/>
            <person name="Futagami T."/>
            <person name="Toyoda A."/>
            <person name="Takaki Y."/>
            <person name="Nishi S."/>
            <person name="Hori S."/>
            <person name="Arai W."/>
            <person name="Tsubouchi T."/>
            <person name="Morono Y."/>
            <person name="Uchiyama I."/>
            <person name="Ito T."/>
            <person name="Fujiyama A."/>
            <person name="Inagaki F."/>
            <person name="Takami H."/>
        </authorList>
    </citation>
    <scope>NUCLEOTIDE SEQUENCE</scope>
    <source>
        <strain evidence="2">Expedition CK06-06</strain>
    </source>
</reference>
<dbReference type="PANTHER" id="PTHR43330">
    <property type="entry name" value="METHIONINE AMINOPEPTIDASE"/>
    <property type="match status" value="1"/>
</dbReference>
<comment type="caution">
    <text evidence="2">The sequence shown here is derived from an EMBL/GenBank/DDBJ whole genome shotgun (WGS) entry which is preliminary data.</text>
</comment>
<dbReference type="InterPro" id="IPR000994">
    <property type="entry name" value="Pept_M24"/>
</dbReference>